<proteinExistence type="predicted"/>
<dbReference type="OMA" id="HDWIAHD"/>
<evidence type="ECO:0008006" key="3">
    <source>
        <dbReference type="Google" id="ProtNLM"/>
    </source>
</evidence>
<gene>
    <name evidence="1" type="ORF">SCHCODRAFT_59540</name>
</gene>
<evidence type="ECO:0000313" key="2">
    <source>
        <dbReference type="Proteomes" id="UP000007431"/>
    </source>
</evidence>
<dbReference type="Pfam" id="PF00657">
    <property type="entry name" value="Lipase_GDSL"/>
    <property type="match status" value="1"/>
</dbReference>
<dbReference type="EMBL" id="GL377310">
    <property type="protein sequence ID" value="EFI93815.1"/>
    <property type="molecule type" value="Genomic_DNA"/>
</dbReference>
<dbReference type="HOGENOM" id="CLU_015101_4_2_1"/>
<dbReference type="GO" id="GO:0016788">
    <property type="term" value="F:hydrolase activity, acting on ester bonds"/>
    <property type="evidence" value="ECO:0007669"/>
    <property type="project" value="InterPro"/>
</dbReference>
<protein>
    <recommendedName>
        <fullName evidence="3">Carbohydrate esterase family 16 protein</fullName>
    </recommendedName>
</protein>
<accession>D8QEA2</accession>
<dbReference type="Proteomes" id="UP000007431">
    <property type="component" value="Unassembled WGS sequence"/>
</dbReference>
<dbReference type="VEuPathDB" id="FungiDB:SCHCODRAFT_02053308"/>
<name>D8QEA2_SCHCM</name>
<sequence>MSNQVMQVGPSWRGLAAIKRLMVFGDSYSAVGAPIEAPRTAAHPLGVPFPGPGCFTDYDNARHRSRPNWVGHFITQYAPEPRYRDIAGIQAQYPGYTQEQDPAYARDPLLVYDYARGGKTIPEVISQIEDQFLPRLGKWCRTQPAEGAGKGGDAAKVWTSENALFVTWVGINDCAFGSTREAREEAFQQLFAAQDDLYQAGARNFVFIDVPHINRMPISHKDRSERYDEYNAMLAAHARRFATAHPDATVLLFSSARTLDRVLDDPDIFGFPQGDAREPFSTIWTDQLHPTSAVHDVFAMDIADFLYGVGASM</sequence>
<keyword evidence="2" id="KW-1185">Reference proteome</keyword>
<dbReference type="SUPFAM" id="SSF52266">
    <property type="entry name" value="SGNH hydrolase"/>
    <property type="match status" value="1"/>
</dbReference>
<dbReference type="eggNOG" id="ENOG502SIGC">
    <property type="taxonomic scope" value="Eukaryota"/>
</dbReference>
<dbReference type="InterPro" id="IPR001087">
    <property type="entry name" value="GDSL"/>
</dbReference>
<reference evidence="1 2" key="1">
    <citation type="journal article" date="2010" name="Nat. Biotechnol.">
        <title>Genome sequence of the model mushroom Schizophyllum commune.</title>
        <authorList>
            <person name="Ohm R.A."/>
            <person name="de Jong J.F."/>
            <person name="Lugones L.G."/>
            <person name="Aerts A."/>
            <person name="Kothe E."/>
            <person name="Stajich J.E."/>
            <person name="de Vries R.P."/>
            <person name="Record E."/>
            <person name="Levasseur A."/>
            <person name="Baker S.E."/>
            <person name="Bartholomew K.A."/>
            <person name="Coutinho P.M."/>
            <person name="Erdmann S."/>
            <person name="Fowler T.J."/>
            <person name="Gathman A.C."/>
            <person name="Lombard V."/>
            <person name="Henrissat B."/>
            <person name="Knabe N."/>
            <person name="Kuees U."/>
            <person name="Lilly W.W."/>
            <person name="Lindquist E."/>
            <person name="Lucas S."/>
            <person name="Magnuson J.K."/>
            <person name="Piumi F."/>
            <person name="Raudaskoski M."/>
            <person name="Salamov A."/>
            <person name="Schmutz J."/>
            <person name="Schwarze F.W.M.R."/>
            <person name="vanKuyk P.A."/>
            <person name="Horton J.S."/>
            <person name="Grigoriev I.V."/>
            <person name="Woesten H.A.B."/>
        </authorList>
    </citation>
    <scope>NUCLEOTIDE SEQUENCE [LARGE SCALE GENOMIC DNA]</scope>
    <source>
        <strain evidence="2">H4-8 / FGSC 9210</strain>
    </source>
</reference>
<dbReference type="AlphaFoldDB" id="D8QEA2"/>
<dbReference type="InterPro" id="IPR036514">
    <property type="entry name" value="SGNH_hydro_sf"/>
</dbReference>
<evidence type="ECO:0000313" key="1">
    <source>
        <dbReference type="EMBL" id="EFI93815.1"/>
    </source>
</evidence>
<dbReference type="InParanoid" id="D8QEA2"/>
<dbReference type="Gene3D" id="3.40.50.1110">
    <property type="entry name" value="SGNH hydrolase"/>
    <property type="match status" value="1"/>
</dbReference>
<organism evidence="2">
    <name type="scientific">Schizophyllum commune (strain H4-8 / FGSC 9210)</name>
    <name type="common">Split gill fungus</name>
    <dbReference type="NCBI Taxonomy" id="578458"/>
    <lineage>
        <taxon>Eukaryota</taxon>
        <taxon>Fungi</taxon>
        <taxon>Dikarya</taxon>
        <taxon>Basidiomycota</taxon>
        <taxon>Agaricomycotina</taxon>
        <taxon>Agaricomycetes</taxon>
        <taxon>Agaricomycetidae</taxon>
        <taxon>Agaricales</taxon>
        <taxon>Schizophyllaceae</taxon>
        <taxon>Schizophyllum</taxon>
    </lineage>
</organism>